<evidence type="ECO:0000313" key="14">
    <source>
        <dbReference type="Proteomes" id="UP001497525"/>
    </source>
</evidence>
<dbReference type="SMART" id="SM00112">
    <property type="entry name" value="CA"/>
    <property type="match status" value="6"/>
</dbReference>
<comment type="caution">
    <text evidence="13">The sequence shown here is derived from an EMBL/GenBank/DDBJ whole genome shotgun (WGS) entry which is preliminary data.</text>
</comment>
<dbReference type="PANTHER" id="PTHR24028">
    <property type="entry name" value="CADHERIN-87A"/>
    <property type="match status" value="1"/>
</dbReference>
<keyword evidence="6 11" id="KW-1133">Transmembrane helix</keyword>
<dbReference type="GO" id="GO:0007156">
    <property type="term" value="P:homophilic cell adhesion via plasma membrane adhesion molecules"/>
    <property type="evidence" value="ECO:0007669"/>
    <property type="project" value="InterPro"/>
</dbReference>
<evidence type="ECO:0000313" key="13">
    <source>
        <dbReference type="EMBL" id="CAL5141117.1"/>
    </source>
</evidence>
<accession>A0AAV2TW88</accession>
<feature type="domain" description="Cadherin" evidence="12">
    <location>
        <begin position="462"/>
        <end position="583"/>
    </location>
</feature>
<feature type="region of interest" description="Disordered" evidence="10">
    <location>
        <begin position="258"/>
        <end position="286"/>
    </location>
</feature>
<feature type="domain" description="Cadherin" evidence="12">
    <location>
        <begin position="687"/>
        <end position="826"/>
    </location>
</feature>
<feature type="domain" description="Cadherin" evidence="12">
    <location>
        <begin position="584"/>
        <end position="687"/>
    </location>
</feature>
<keyword evidence="4 9" id="KW-0106">Calcium</keyword>
<feature type="transmembrane region" description="Helical" evidence="11">
    <location>
        <begin position="1026"/>
        <end position="1051"/>
    </location>
</feature>
<dbReference type="InterPro" id="IPR050174">
    <property type="entry name" value="Protocadherin/Cadherin-CA"/>
</dbReference>
<dbReference type="FunFam" id="2.60.40.60:FF:000020">
    <property type="entry name" value="Dachsous cadherin-related 1b"/>
    <property type="match status" value="1"/>
</dbReference>
<dbReference type="FunFam" id="2.60.40.60:FF:000002">
    <property type="entry name" value="Protocadherin alpha 2"/>
    <property type="match status" value="1"/>
</dbReference>
<dbReference type="PRINTS" id="PR00205">
    <property type="entry name" value="CADHERIN"/>
</dbReference>
<dbReference type="InterPro" id="IPR020894">
    <property type="entry name" value="Cadherin_CS"/>
</dbReference>
<dbReference type="Pfam" id="PF00028">
    <property type="entry name" value="Cadherin"/>
    <property type="match status" value="4"/>
</dbReference>
<dbReference type="SUPFAM" id="SSF49313">
    <property type="entry name" value="Cadherin-like"/>
    <property type="match status" value="6"/>
</dbReference>
<evidence type="ECO:0000256" key="5">
    <source>
        <dbReference type="ARBA" id="ARBA00022889"/>
    </source>
</evidence>
<keyword evidence="7 11" id="KW-0472">Membrane</keyword>
<organism evidence="13 14">
    <name type="scientific">Calicophoron daubneyi</name>
    <name type="common">Rumen fluke</name>
    <name type="synonym">Paramphistomum daubneyi</name>
    <dbReference type="NCBI Taxonomy" id="300641"/>
    <lineage>
        <taxon>Eukaryota</taxon>
        <taxon>Metazoa</taxon>
        <taxon>Spiralia</taxon>
        <taxon>Lophotrochozoa</taxon>
        <taxon>Platyhelminthes</taxon>
        <taxon>Trematoda</taxon>
        <taxon>Digenea</taxon>
        <taxon>Plagiorchiida</taxon>
        <taxon>Pronocephalata</taxon>
        <taxon>Paramphistomoidea</taxon>
        <taxon>Paramphistomidae</taxon>
        <taxon>Calicophoron</taxon>
    </lineage>
</organism>
<evidence type="ECO:0000256" key="6">
    <source>
        <dbReference type="ARBA" id="ARBA00022989"/>
    </source>
</evidence>
<dbReference type="GO" id="GO:0005886">
    <property type="term" value="C:plasma membrane"/>
    <property type="evidence" value="ECO:0007669"/>
    <property type="project" value="InterPro"/>
</dbReference>
<keyword evidence="8" id="KW-0325">Glycoprotein</keyword>
<comment type="subcellular location">
    <subcellularLocation>
        <location evidence="1">Membrane</location>
        <topology evidence="1">Single-pass membrane protein</topology>
    </subcellularLocation>
</comment>
<proteinExistence type="predicted"/>
<feature type="domain" description="Cadherin" evidence="12">
    <location>
        <begin position="196"/>
        <end position="341"/>
    </location>
</feature>
<name>A0AAV2TW88_CALDB</name>
<evidence type="ECO:0000256" key="2">
    <source>
        <dbReference type="ARBA" id="ARBA00022692"/>
    </source>
</evidence>
<dbReference type="PANTHER" id="PTHR24028:SF146">
    <property type="entry name" value="CADHERIN 96CB, ISOFORM D-RELATED"/>
    <property type="match status" value="1"/>
</dbReference>
<keyword evidence="2 11" id="KW-0812">Transmembrane</keyword>
<dbReference type="AlphaFoldDB" id="A0AAV2TW88"/>
<evidence type="ECO:0000256" key="9">
    <source>
        <dbReference type="PROSITE-ProRule" id="PRU00043"/>
    </source>
</evidence>
<dbReference type="EMBL" id="CAXLJL010000822">
    <property type="protein sequence ID" value="CAL5141117.1"/>
    <property type="molecule type" value="Genomic_DNA"/>
</dbReference>
<dbReference type="PROSITE" id="PS00232">
    <property type="entry name" value="CADHERIN_1"/>
    <property type="match status" value="5"/>
</dbReference>
<keyword evidence="5" id="KW-0130">Cell adhesion</keyword>
<dbReference type="CDD" id="cd11304">
    <property type="entry name" value="Cadherin_repeat"/>
    <property type="match status" value="6"/>
</dbReference>
<feature type="domain" description="Cadherin" evidence="12">
    <location>
        <begin position="830"/>
        <end position="968"/>
    </location>
</feature>
<evidence type="ECO:0000259" key="12">
    <source>
        <dbReference type="PROSITE" id="PS50268"/>
    </source>
</evidence>
<evidence type="ECO:0000256" key="3">
    <source>
        <dbReference type="ARBA" id="ARBA00022737"/>
    </source>
</evidence>
<evidence type="ECO:0000256" key="8">
    <source>
        <dbReference type="ARBA" id="ARBA00023180"/>
    </source>
</evidence>
<dbReference type="Proteomes" id="UP001497525">
    <property type="component" value="Unassembled WGS sequence"/>
</dbReference>
<feature type="domain" description="Cadherin" evidence="12">
    <location>
        <begin position="66"/>
        <end position="178"/>
    </location>
</feature>
<protein>
    <recommendedName>
        <fullName evidence="12">Cadherin domain-containing protein</fullName>
    </recommendedName>
</protein>
<dbReference type="InterPro" id="IPR015919">
    <property type="entry name" value="Cadherin-like_sf"/>
</dbReference>
<evidence type="ECO:0000256" key="7">
    <source>
        <dbReference type="ARBA" id="ARBA00023136"/>
    </source>
</evidence>
<evidence type="ECO:0000256" key="4">
    <source>
        <dbReference type="ARBA" id="ARBA00022837"/>
    </source>
</evidence>
<evidence type="ECO:0000256" key="10">
    <source>
        <dbReference type="SAM" id="MobiDB-lite"/>
    </source>
</evidence>
<dbReference type="InterPro" id="IPR002126">
    <property type="entry name" value="Cadherin-like_dom"/>
</dbReference>
<dbReference type="GO" id="GO:0005509">
    <property type="term" value="F:calcium ion binding"/>
    <property type="evidence" value="ECO:0007669"/>
    <property type="project" value="UniProtKB-UniRule"/>
</dbReference>
<feature type="compositionally biased region" description="Polar residues" evidence="10">
    <location>
        <begin position="262"/>
        <end position="279"/>
    </location>
</feature>
<reference evidence="13" key="1">
    <citation type="submission" date="2024-06" db="EMBL/GenBank/DDBJ databases">
        <authorList>
            <person name="Liu X."/>
            <person name="Lenzi L."/>
            <person name="Haldenby T S."/>
            <person name="Uol C."/>
        </authorList>
    </citation>
    <scope>NUCLEOTIDE SEQUENCE</scope>
</reference>
<dbReference type="Gene3D" id="2.60.40.60">
    <property type="entry name" value="Cadherins"/>
    <property type="match status" value="7"/>
</dbReference>
<evidence type="ECO:0000256" key="1">
    <source>
        <dbReference type="ARBA" id="ARBA00004167"/>
    </source>
</evidence>
<sequence>MQRTVSRVNSSPQSTILAGLKKLRVRLFEEEPEGKEVANLRFLTNSLIQNLSGFAVTERQDRIPNFQIFNSEPQSIFFRLDPITGILRIARRIDRDQLCPTFRSCCSGSREVDFSLSLDLPEDDVASAIPFASHRSSDYPKQLPDCRLDLNVRSDDQYSKIILVHVHIVDINDNSPVWPKTAQKKPSQLTGMDDTHEGQMVVQVSENSLIGDSVTLTPAYDADTGENGISRYALTPDTAEFSVKWIPDLEFPVQDDFYEASPTHTGQSAGQSDGQTNMFRHNHPSSTRHELRLVVRKLLDRETRDIYDFVLTAYDGGSPSRNASVPLRVVITDANDNSPKFEKETYTVELKENARPHTPVIQVVATDADTGINSRIKYRFSSLTKPDFVRLFSLDAVTGWIYVQWEIDYETHKKILLTVEAVDSGNLPRASTCIVEITVLDENDHAPEIRFEPAYLTNFALVPENEKPGRLVAVFTASDQDSGSNGRVSCHLNDPQRWRFESNHPEKVESLVDDPLQTLFKLQQMQVPFSVIYKLTTAATFDREVISRVMVWITCSDYGQPQRNTTASVSVRITDVNDERPSFGRSNFYFSVKENILIGTMVFTVNATDSDEGMNSKLTYWLSGPDEEYFTMNENSGQVQIRKSPDRELQDTLKFQIHARDHGTPPLNATVDITVSVIDVNDNAPEIPPQMELMVFENHTASGPVGQMQYTDRDIGRNAEVSFSLVQCVAYPTTNANDGRLSNGRRGMFDRSTSANATTVAGAETLFTFFIAKDGRIYLGHAKLDREKYSLYELKVRAEDHGHPQLFSTAIVTIRVLDVNDNAPRFIFPTAGNNTVYVPQTTSPGHTIARVEAVDEDVFENGEIVYEMKFDQPEKNGEMFEIDSLTGEVRLKQRFIYRSQEVKQKPEDVNGTGRSVKTNRTQVIVPNLSREPEVTDTVHQAQRAAFSLLLTASDRGNPRLKTSTILRILFTPPFYPPERTRLQAINISDVQTTKLSANHNEKSLNAKRSRPVSSGDSNIEDDLTGLGILLGLVVAVGLFVCFVLLVITILLKQSQRARRRRRCAADAQKDLHTSHMSPVSTVRIDGYPSPIHGLQSYPTCLGTIPVHDINGYMTLAQASSRQPPILDVT</sequence>
<gene>
    <name evidence="13" type="ORF">CDAUBV1_LOCUS16388</name>
</gene>
<dbReference type="PROSITE" id="PS50268">
    <property type="entry name" value="CADHERIN_2"/>
    <property type="match status" value="7"/>
</dbReference>
<evidence type="ECO:0000256" key="11">
    <source>
        <dbReference type="SAM" id="Phobius"/>
    </source>
</evidence>
<keyword evidence="3" id="KW-0677">Repeat</keyword>
<feature type="domain" description="Cadherin" evidence="12">
    <location>
        <begin position="342"/>
        <end position="449"/>
    </location>
</feature>